<accession>A0A1F5S3Q5</accession>
<comment type="caution">
    <text evidence="1">The sequence shown here is derived from an EMBL/GenBank/DDBJ whole genome shotgun (WGS) entry which is preliminary data.</text>
</comment>
<evidence type="ECO:0000313" key="2">
    <source>
        <dbReference type="Proteomes" id="UP000177407"/>
    </source>
</evidence>
<reference evidence="1 2" key="1">
    <citation type="journal article" date="2016" name="Nat. Commun.">
        <title>Thousands of microbial genomes shed light on interconnected biogeochemical processes in an aquifer system.</title>
        <authorList>
            <person name="Anantharaman K."/>
            <person name="Brown C.T."/>
            <person name="Hug L.A."/>
            <person name="Sharon I."/>
            <person name="Castelle C.J."/>
            <person name="Probst A.J."/>
            <person name="Thomas B.C."/>
            <person name="Singh A."/>
            <person name="Wilkins M.J."/>
            <person name="Karaoz U."/>
            <person name="Brodie E.L."/>
            <person name="Williams K.H."/>
            <person name="Hubbard S.S."/>
            <person name="Banfield J.F."/>
        </authorList>
    </citation>
    <scope>NUCLEOTIDE SEQUENCE [LARGE SCALE GENOMIC DNA]</scope>
</reference>
<dbReference type="InterPro" id="IPR007922">
    <property type="entry name" value="DciA-like"/>
</dbReference>
<organism evidence="1 2">
    <name type="scientific">Candidatus Falkowbacteria bacterium RIFOXYA2_FULL_38_12</name>
    <dbReference type="NCBI Taxonomy" id="1797993"/>
    <lineage>
        <taxon>Bacteria</taxon>
        <taxon>Candidatus Falkowiibacteriota</taxon>
    </lineage>
</organism>
<protein>
    <recommendedName>
        <fullName evidence="3">DUF721 domain-containing protein</fullName>
    </recommendedName>
</protein>
<dbReference type="EMBL" id="MFGA01000008">
    <property type="protein sequence ID" value="OGF21324.1"/>
    <property type="molecule type" value="Genomic_DNA"/>
</dbReference>
<name>A0A1F5S3Q5_9BACT</name>
<evidence type="ECO:0000313" key="1">
    <source>
        <dbReference type="EMBL" id="OGF21324.1"/>
    </source>
</evidence>
<dbReference type="AlphaFoldDB" id="A0A1F5S3Q5"/>
<dbReference type="Pfam" id="PF05258">
    <property type="entry name" value="DciA"/>
    <property type="match status" value="1"/>
</dbReference>
<dbReference type="Proteomes" id="UP000177407">
    <property type="component" value="Unassembled WGS sequence"/>
</dbReference>
<evidence type="ECO:0008006" key="3">
    <source>
        <dbReference type="Google" id="ProtNLM"/>
    </source>
</evidence>
<proteinExistence type="predicted"/>
<sequence length="97" mass="11090">MFTPIKNILISNVKSSGFSRQVDAAQAIEFFDKVIVEIFGSNVREKAKALYFKNQSLTIACLSSVFIQEMYLRRSKIIREINKKLGGEVVKSLKFRI</sequence>
<gene>
    <name evidence="1" type="ORF">A2257_00900</name>
</gene>